<dbReference type="FunFam" id="3.30.1360.40:FF:000001">
    <property type="entry name" value="Ribosome-recycling factor"/>
    <property type="match status" value="1"/>
</dbReference>
<dbReference type="Proteomes" id="UP000078287">
    <property type="component" value="Unassembled WGS sequence"/>
</dbReference>
<reference evidence="8 9" key="1">
    <citation type="submission" date="2016-04" db="EMBL/GenBank/DDBJ databases">
        <title>Chloroflexus islandicus sp. nov., a thermophilic filamentous anoxygenic phototrophic bacterium from geyser Strokkur (Iceland).</title>
        <authorList>
            <person name="Gaisin V.A."/>
            <person name="Kalashnikov A.M."/>
            <person name="Sukhacheva M.V."/>
            <person name="Grouzdev D.S."/>
            <person name="Ivanov T.M."/>
            <person name="Kuznetsov B."/>
            <person name="Gorlenko V.M."/>
        </authorList>
    </citation>
    <scope>NUCLEOTIDE SEQUENCE [LARGE SCALE GENOMIC DNA]</scope>
    <source>
        <strain evidence="9">isl-2</strain>
    </source>
</reference>
<keyword evidence="9" id="KW-1185">Reference proteome</keyword>
<sequence>MLNDVITEYEAHLKKATEALRHHLASIRTGRASAGLVEHLHVEAYGTTMPLNQLANISVPEARMIVIQPYDASMIKAIEKAIQQSDLGLNPSNDGRIIRLPVPPLTEERRRELVKMVRHRVEEVKISVRNQRRDAIDDLKKLEAEKLISEDDLHRGQERIQQLTDRCIRDLEQIGAEKEAEVMAV</sequence>
<dbReference type="AlphaFoldDB" id="A0A178M3P7"/>
<dbReference type="InterPro" id="IPR002661">
    <property type="entry name" value="Ribosome_recyc_fac"/>
</dbReference>
<keyword evidence="3 5" id="KW-0963">Cytoplasm</keyword>
<feature type="domain" description="Ribosome recycling factor" evidence="7">
    <location>
        <begin position="20"/>
        <end position="183"/>
    </location>
</feature>
<organism evidence="8 9">
    <name type="scientific">Chloroflexus islandicus</name>
    <dbReference type="NCBI Taxonomy" id="1707952"/>
    <lineage>
        <taxon>Bacteria</taxon>
        <taxon>Bacillati</taxon>
        <taxon>Chloroflexota</taxon>
        <taxon>Chloroflexia</taxon>
        <taxon>Chloroflexales</taxon>
        <taxon>Chloroflexineae</taxon>
        <taxon>Chloroflexaceae</taxon>
        <taxon>Chloroflexus</taxon>
    </lineage>
</organism>
<comment type="similarity">
    <text evidence="2 5">Belongs to the RRF family.</text>
</comment>
<evidence type="ECO:0000313" key="9">
    <source>
        <dbReference type="Proteomes" id="UP000078287"/>
    </source>
</evidence>
<accession>A0A178M3P7</accession>
<dbReference type="SUPFAM" id="SSF55194">
    <property type="entry name" value="Ribosome recycling factor, RRF"/>
    <property type="match status" value="1"/>
</dbReference>
<dbReference type="EMBL" id="LWQS01000082">
    <property type="protein sequence ID" value="OAN42862.1"/>
    <property type="molecule type" value="Genomic_DNA"/>
</dbReference>
<dbReference type="InterPro" id="IPR036191">
    <property type="entry name" value="RRF_sf"/>
</dbReference>
<comment type="function">
    <text evidence="5">Responsible for the release of ribosomes from messenger RNA at the termination of protein biosynthesis. May increase the efficiency of translation by recycling ribosomes from one round of translation to another.</text>
</comment>
<dbReference type="GO" id="GO:0006415">
    <property type="term" value="P:translational termination"/>
    <property type="evidence" value="ECO:0007669"/>
    <property type="project" value="UniProtKB-UniRule"/>
</dbReference>
<dbReference type="PANTHER" id="PTHR20982">
    <property type="entry name" value="RIBOSOME RECYCLING FACTOR"/>
    <property type="match status" value="1"/>
</dbReference>
<keyword evidence="6" id="KW-0175">Coiled coil</keyword>
<dbReference type="GO" id="GO:0005737">
    <property type="term" value="C:cytoplasm"/>
    <property type="evidence" value="ECO:0007669"/>
    <property type="project" value="UniProtKB-SubCell"/>
</dbReference>
<evidence type="ECO:0000256" key="3">
    <source>
        <dbReference type="ARBA" id="ARBA00022490"/>
    </source>
</evidence>
<dbReference type="CDD" id="cd00520">
    <property type="entry name" value="RRF"/>
    <property type="match status" value="1"/>
</dbReference>
<evidence type="ECO:0000259" key="7">
    <source>
        <dbReference type="Pfam" id="PF01765"/>
    </source>
</evidence>
<dbReference type="NCBIfam" id="TIGR00496">
    <property type="entry name" value="frr"/>
    <property type="match status" value="1"/>
</dbReference>
<evidence type="ECO:0000256" key="6">
    <source>
        <dbReference type="SAM" id="Coils"/>
    </source>
</evidence>
<dbReference type="Gene3D" id="1.10.132.20">
    <property type="entry name" value="Ribosome-recycling factor"/>
    <property type="match status" value="1"/>
</dbReference>
<dbReference type="PANTHER" id="PTHR20982:SF3">
    <property type="entry name" value="MITOCHONDRIAL RIBOSOME RECYCLING FACTOR PSEUDO 1"/>
    <property type="match status" value="1"/>
</dbReference>
<dbReference type="GO" id="GO:0043023">
    <property type="term" value="F:ribosomal large subunit binding"/>
    <property type="evidence" value="ECO:0007669"/>
    <property type="project" value="TreeGrafter"/>
</dbReference>
<dbReference type="FunFam" id="1.10.132.20:FF:000001">
    <property type="entry name" value="Ribosome-recycling factor"/>
    <property type="match status" value="1"/>
</dbReference>
<comment type="subcellular location">
    <subcellularLocation>
        <location evidence="1 5">Cytoplasm</location>
    </subcellularLocation>
</comment>
<comment type="caution">
    <text evidence="8">The sequence shown here is derived from an EMBL/GenBank/DDBJ whole genome shotgun (WGS) entry which is preliminary data.</text>
</comment>
<protein>
    <recommendedName>
        <fullName evidence="5">Ribosome-recycling factor</fullName>
        <shortName evidence="5">RRF</shortName>
    </recommendedName>
    <alternativeName>
        <fullName evidence="5">Ribosome-releasing factor</fullName>
    </alternativeName>
</protein>
<name>A0A178M3P7_9CHLR</name>
<keyword evidence="4 5" id="KW-0648">Protein biosynthesis</keyword>
<gene>
    <name evidence="5 8" type="primary">frr</name>
    <name evidence="8" type="ORF">A6A03_03860</name>
</gene>
<dbReference type="Pfam" id="PF01765">
    <property type="entry name" value="RRF"/>
    <property type="match status" value="1"/>
</dbReference>
<dbReference type="InterPro" id="IPR023584">
    <property type="entry name" value="Ribosome_recyc_fac_dom"/>
</dbReference>
<proteinExistence type="inferred from homology"/>
<evidence type="ECO:0000256" key="2">
    <source>
        <dbReference type="ARBA" id="ARBA00005912"/>
    </source>
</evidence>
<evidence type="ECO:0000256" key="4">
    <source>
        <dbReference type="ARBA" id="ARBA00022917"/>
    </source>
</evidence>
<dbReference type="STRING" id="1707952.A6A03_03860"/>
<evidence type="ECO:0000256" key="1">
    <source>
        <dbReference type="ARBA" id="ARBA00004496"/>
    </source>
</evidence>
<evidence type="ECO:0000256" key="5">
    <source>
        <dbReference type="HAMAP-Rule" id="MF_00040"/>
    </source>
</evidence>
<dbReference type="HAMAP" id="MF_00040">
    <property type="entry name" value="RRF"/>
    <property type="match status" value="1"/>
</dbReference>
<feature type="coiled-coil region" evidence="6">
    <location>
        <begin position="125"/>
        <end position="159"/>
    </location>
</feature>
<evidence type="ECO:0000313" key="8">
    <source>
        <dbReference type="EMBL" id="OAN42862.1"/>
    </source>
</evidence>
<dbReference type="OrthoDB" id="9804006at2"/>
<dbReference type="Gene3D" id="3.30.1360.40">
    <property type="match status" value="1"/>
</dbReference>
<dbReference type="RefSeq" id="WP_066790373.1">
    <property type="nucleotide sequence ID" value="NZ_LWQS01000082.1"/>
</dbReference>